<name>A0A6I4VUQ0_9BACL</name>
<organism evidence="1 2">
    <name type="scientific">Shimazuella alba</name>
    <dbReference type="NCBI Taxonomy" id="2690964"/>
    <lineage>
        <taxon>Bacteria</taxon>
        <taxon>Bacillati</taxon>
        <taxon>Bacillota</taxon>
        <taxon>Bacilli</taxon>
        <taxon>Bacillales</taxon>
        <taxon>Thermoactinomycetaceae</taxon>
        <taxon>Shimazuella</taxon>
    </lineage>
</organism>
<comment type="caution">
    <text evidence="1">The sequence shown here is derived from an EMBL/GenBank/DDBJ whole genome shotgun (WGS) entry which is preliminary data.</text>
</comment>
<proteinExistence type="predicted"/>
<sequence>MNTNDKTTPDLITLVNEIKSHLNVVNAALIQPEDFSTDNYDDIAELYYYVKKKQGKLTLMEIEGVLDELRSLRQSK</sequence>
<dbReference type="Proteomes" id="UP000430692">
    <property type="component" value="Unassembled WGS sequence"/>
</dbReference>
<gene>
    <name evidence="1" type="ORF">GSM42_09270</name>
</gene>
<evidence type="ECO:0000313" key="2">
    <source>
        <dbReference type="Proteomes" id="UP000430692"/>
    </source>
</evidence>
<evidence type="ECO:0000313" key="1">
    <source>
        <dbReference type="EMBL" id="MXQ53905.1"/>
    </source>
</evidence>
<protein>
    <submittedName>
        <fullName evidence="1">DUF1128 family protein</fullName>
    </submittedName>
</protein>
<dbReference type="EMBL" id="WUUL01000005">
    <property type="protein sequence ID" value="MXQ53905.1"/>
    <property type="molecule type" value="Genomic_DNA"/>
</dbReference>
<dbReference type="InterPro" id="IPR009507">
    <property type="entry name" value="UPF0435"/>
</dbReference>
<keyword evidence="2" id="KW-1185">Reference proteome</keyword>
<dbReference type="RefSeq" id="WP_160801263.1">
    <property type="nucleotide sequence ID" value="NZ_WUUL01000005.1"/>
</dbReference>
<dbReference type="AlphaFoldDB" id="A0A6I4VUQ0"/>
<reference evidence="1 2" key="1">
    <citation type="submission" date="2019-12" db="EMBL/GenBank/DDBJ databases">
        <title>Whole-genome analyses of novel actinobacteria.</title>
        <authorList>
            <person name="Sahin N."/>
            <person name="Saygin H."/>
        </authorList>
    </citation>
    <scope>NUCLEOTIDE SEQUENCE [LARGE SCALE GENOMIC DNA]</scope>
    <source>
        <strain evidence="1 2">KC615</strain>
    </source>
</reference>
<accession>A0A6I4VUQ0</accession>
<dbReference type="Pfam" id="PF06569">
    <property type="entry name" value="DUF1128"/>
    <property type="match status" value="1"/>
</dbReference>